<proteinExistence type="inferred from homology"/>
<accession>A0ABS1CD81</accession>
<dbReference type="CDD" id="cd09020">
    <property type="entry name" value="D-hex-6-P-epi_like"/>
    <property type="match status" value="1"/>
</dbReference>
<sequence>MDIGQANEEFGIAGVLSICAGEGGFPIICIDNEHARAEISSYGGQVLSFHPQRAAQDLLFVSEYAYFQPGKAIKGGIPVCWPWFGPDPEAKGRPDHGFVRARQWRLLGTEAMVDGSTRVRLGCRDDEASRALWPHAFALEVEVTVADTLGVALTTRNTGEAPITVTQALHSYFKVGDVRRVQVLGLAGYEYIDKVARSEPGAADPGQVDVHITQSGPINFDGPVNRIYLDTGERLVIDDPALSRQIRIDREGSGSAVVWNPWIEQSKQMGDFGDDEYLQMVCVETTNAAADAVTIPAGGSHRLASRYGLVHD</sequence>
<dbReference type="EC" id="5.1.3.15" evidence="4"/>
<evidence type="ECO:0000256" key="1">
    <source>
        <dbReference type="ARBA" id="ARBA00001096"/>
    </source>
</evidence>
<dbReference type="RefSeq" id="WP_200233380.1">
    <property type="nucleotide sequence ID" value="NZ_NRRV01000002.1"/>
</dbReference>
<keyword evidence="6" id="KW-1185">Reference proteome</keyword>
<organism evidence="5 6">
    <name type="scientific">Thiohalocapsa halophila</name>
    <dbReference type="NCBI Taxonomy" id="69359"/>
    <lineage>
        <taxon>Bacteria</taxon>
        <taxon>Pseudomonadati</taxon>
        <taxon>Pseudomonadota</taxon>
        <taxon>Gammaproteobacteria</taxon>
        <taxon>Chromatiales</taxon>
        <taxon>Chromatiaceae</taxon>
        <taxon>Thiohalocapsa</taxon>
    </lineage>
</organism>
<dbReference type="InterPro" id="IPR025532">
    <property type="entry name" value="G6P_1-epimerase"/>
</dbReference>
<evidence type="ECO:0000313" key="5">
    <source>
        <dbReference type="EMBL" id="MBK1629439.1"/>
    </source>
</evidence>
<comment type="caution">
    <text evidence="5">The sequence shown here is derived from an EMBL/GenBank/DDBJ whole genome shotgun (WGS) entry which is preliminary data.</text>
</comment>
<gene>
    <name evidence="5" type="ORF">CKO31_01540</name>
</gene>
<dbReference type="Gene3D" id="2.70.98.10">
    <property type="match status" value="1"/>
</dbReference>
<comment type="similarity">
    <text evidence="2 4">Belongs to the glucose-6-phosphate 1-epimerase family.</text>
</comment>
<dbReference type="InterPro" id="IPR008183">
    <property type="entry name" value="Aldose_1/G6P_1-epimerase"/>
</dbReference>
<dbReference type="Proteomes" id="UP000748752">
    <property type="component" value="Unassembled WGS sequence"/>
</dbReference>
<evidence type="ECO:0000313" key="6">
    <source>
        <dbReference type="Proteomes" id="UP000748752"/>
    </source>
</evidence>
<comment type="catalytic activity">
    <reaction evidence="1">
        <text>alpha-D-glucose 6-phosphate = beta-D-glucose 6-phosphate</text>
        <dbReference type="Rhea" id="RHEA:16249"/>
        <dbReference type="ChEBI" id="CHEBI:58225"/>
        <dbReference type="ChEBI" id="CHEBI:58247"/>
        <dbReference type="EC" id="5.1.3.15"/>
    </reaction>
</comment>
<reference evidence="5 6" key="1">
    <citation type="journal article" date="2020" name="Microorganisms">
        <title>Osmotic Adaptation and Compatible Solute Biosynthesis of Phototrophic Bacteria as Revealed from Genome Analyses.</title>
        <authorList>
            <person name="Imhoff J.F."/>
            <person name="Rahn T."/>
            <person name="Kunzel S."/>
            <person name="Keller A."/>
            <person name="Neulinger S.C."/>
        </authorList>
    </citation>
    <scope>NUCLEOTIDE SEQUENCE [LARGE SCALE GENOMIC DNA]</scope>
    <source>
        <strain evidence="5 6">DSM 6210</strain>
    </source>
</reference>
<dbReference type="InterPro" id="IPR011013">
    <property type="entry name" value="Gal_mutarotase_sf_dom"/>
</dbReference>
<dbReference type="Pfam" id="PF01263">
    <property type="entry name" value="Aldose_epim"/>
    <property type="match status" value="1"/>
</dbReference>
<evidence type="ECO:0000256" key="2">
    <source>
        <dbReference type="ARBA" id="ARBA00005866"/>
    </source>
</evidence>
<dbReference type="PANTHER" id="PTHR11122:SF13">
    <property type="entry name" value="GLUCOSE-6-PHOSPHATE 1-EPIMERASE"/>
    <property type="match status" value="1"/>
</dbReference>
<name>A0ABS1CD81_9GAMM</name>
<dbReference type="PANTHER" id="PTHR11122">
    <property type="entry name" value="APOSPORY-ASSOCIATED PROTEIN C-RELATED"/>
    <property type="match status" value="1"/>
</dbReference>
<dbReference type="PIRSF" id="PIRSF016020">
    <property type="entry name" value="PHexose_mutarotase"/>
    <property type="match status" value="1"/>
</dbReference>
<evidence type="ECO:0000256" key="4">
    <source>
        <dbReference type="PIRNR" id="PIRNR016020"/>
    </source>
</evidence>
<keyword evidence="3 4" id="KW-0413">Isomerase</keyword>
<dbReference type="InterPro" id="IPR014718">
    <property type="entry name" value="GH-type_carb-bd"/>
</dbReference>
<dbReference type="SUPFAM" id="SSF74650">
    <property type="entry name" value="Galactose mutarotase-like"/>
    <property type="match status" value="1"/>
</dbReference>
<protein>
    <recommendedName>
        <fullName evidence="4">Putative glucose-6-phosphate 1-epimerase</fullName>
        <ecNumber evidence="4">5.1.3.15</ecNumber>
    </recommendedName>
</protein>
<evidence type="ECO:0000256" key="3">
    <source>
        <dbReference type="ARBA" id="ARBA00023235"/>
    </source>
</evidence>
<dbReference type="EMBL" id="NRRV01000002">
    <property type="protein sequence ID" value="MBK1629439.1"/>
    <property type="molecule type" value="Genomic_DNA"/>
</dbReference>